<name>A0ABS6FSR3_9BACL</name>
<dbReference type="SUPFAM" id="SSF143842">
    <property type="entry name" value="YwmB-like"/>
    <property type="match status" value="1"/>
</dbReference>
<keyword evidence="2" id="KW-1185">Reference proteome</keyword>
<protein>
    <submittedName>
        <fullName evidence="1">YwmB family TATA-box binding protein</fullName>
    </submittedName>
</protein>
<dbReference type="InterPro" id="IPR014794">
    <property type="entry name" value="DUF1779"/>
</dbReference>
<dbReference type="Pfam" id="PF08680">
    <property type="entry name" value="DUF1779"/>
    <property type="match status" value="1"/>
</dbReference>
<dbReference type="Gene3D" id="3.30.360.40">
    <property type="entry name" value="YwmB-like"/>
    <property type="match status" value="1"/>
</dbReference>
<gene>
    <name evidence="1" type="ORF">KQJ23_15695</name>
</gene>
<evidence type="ECO:0000313" key="1">
    <source>
        <dbReference type="EMBL" id="MBU5673272.1"/>
    </source>
</evidence>
<proteinExistence type="predicted"/>
<dbReference type="Proteomes" id="UP000743001">
    <property type="component" value="Unassembled WGS sequence"/>
</dbReference>
<organism evidence="1 2">
    <name type="scientific">Paenibacillus brevis</name>
    <dbReference type="NCBI Taxonomy" id="2841508"/>
    <lineage>
        <taxon>Bacteria</taxon>
        <taxon>Bacillati</taxon>
        <taxon>Bacillota</taxon>
        <taxon>Bacilli</taxon>
        <taxon>Bacillales</taxon>
        <taxon>Paenibacillaceae</taxon>
        <taxon>Paenibacillus</taxon>
    </lineage>
</organism>
<sequence length="265" mass="29135">MMHSRDGKGKHKLAVIAAFILLLVVLYQLSASRQASPIVSEDEVMSAESQWRELLELGEQIIGDKISGTVKWQGSWGTLLDPEEAANVLTTRLGLPAAEQGMLQNHTVYSSSGSRDEFALHLNVTRISSSEYYVVLRLEGEGRQAMSSLSEQQALLGQSLLDEGITAEWNAAVQGMRKQPDELERGSLKEALDGVEKQFPKKLDLTLVEQYEDQDTISRTYYSAYLPISVDSGGQKVGLQAALHIHSVTGEQEVSLGSPLLTIEY</sequence>
<reference evidence="1 2" key="1">
    <citation type="submission" date="2021-06" db="EMBL/GenBank/DDBJ databases">
        <authorList>
            <person name="Sun Q."/>
            <person name="Li D."/>
        </authorList>
    </citation>
    <scope>NUCLEOTIDE SEQUENCE [LARGE SCALE GENOMIC DNA]</scope>
    <source>
        <strain evidence="1 2">MSJ-6</strain>
    </source>
</reference>
<evidence type="ECO:0000313" key="2">
    <source>
        <dbReference type="Proteomes" id="UP000743001"/>
    </source>
</evidence>
<dbReference type="InterPro" id="IPR036209">
    <property type="entry name" value="YwmB-like_sf"/>
</dbReference>
<dbReference type="EMBL" id="JAHLQJ010000013">
    <property type="protein sequence ID" value="MBU5673272.1"/>
    <property type="molecule type" value="Genomic_DNA"/>
</dbReference>
<comment type="caution">
    <text evidence="1">The sequence shown here is derived from an EMBL/GenBank/DDBJ whole genome shotgun (WGS) entry which is preliminary data.</text>
</comment>
<accession>A0ABS6FSR3</accession>